<name>A0A128FEF7_9GAMM</name>
<accession>A0A128FEF7</accession>
<keyword evidence="1" id="KW-0547">Nucleotide-binding</keyword>
<gene>
    <name evidence="1" type="ORF">GMA8713_03421</name>
</gene>
<dbReference type="InterPro" id="IPR027417">
    <property type="entry name" value="P-loop_NTPase"/>
</dbReference>
<dbReference type="SUPFAM" id="SSF52540">
    <property type="entry name" value="P-loop containing nucleoside triphosphate hydrolases"/>
    <property type="match status" value="1"/>
</dbReference>
<reference evidence="2" key="1">
    <citation type="submission" date="2016-02" db="EMBL/GenBank/DDBJ databases">
        <authorList>
            <person name="Rodrigo-Torres Lidia"/>
            <person name="Arahal R.David."/>
        </authorList>
    </citation>
    <scope>NUCLEOTIDE SEQUENCE [LARGE SCALE GENOMIC DNA]</scope>
    <source>
        <strain evidence="2">CECT 8713</strain>
    </source>
</reference>
<evidence type="ECO:0000313" key="2">
    <source>
        <dbReference type="Proteomes" id="UP000073601"/>
    </source>
</evidence>
<dbReference type="Proteomes" id="UP000073601">
    <property type="component" value="Unassembled WGS sequence"/>
</dbReference>
<keyword evidence="1" id="KW-0067">ATP-binding</keyword>
<protein>
    <submittedName>
        <fullName evidence="1">Oligopeptide transporter ATP-binding component</fullName>
    </submittedName>
</protein>
<dbReference type="GO" id="GO:0005524">
    <property type="term" value="F:ATP binding"/>
    <property type="evidence" value="ECO:0007669"/>
    <property type="project" value="UniProtKB-KW"/>
</dbReference>
<sequence length="52" mass="5841">MASEHAFHNDPLLRVRDLCVDYITDDGHFRAVKLVSFDICRGEVFGLTGESS</sequence>
<organism evidence="1 2">
    <name type="scientific">Grimontia marina</name>
    <dbReference type="NCBI Taxonomy" id="646534"/>
    <lineage>
        <taxon>Bacteria</taxon>
        <taxon>Pseudomonadati</taxon>
        <taxon>Pseudomonadota</taxon>
        <taxon>Gammaproteobacteria</taxon>
        <taxon>Vibrionales</taxon>
        <taxon>Vibrionaceae</taxon>
        <taxon>Grimontia</taxon>
    </lineage>
</organism>
<dbReference type="AlphaFoldDB" id="A0A128FEF7"/>
<keyword evidence="2" id="KW-1185">Reference proteome</keyword>
<proteinExistence type="predicted"/>
<evidence type="ECO:0000313" key="1">
    <source>
        <dbReference type="EMBL" id="CZF85192.1"/>
    </source>
</evidence>
<dbReference type="Gene3D" id="3.40.50.300">
    <property type="entry name" value="P-loop containing nucleotide triphosphate hydrolases"/>
    <property type="match status" value="1"/>
</dbReference>
<dbReference type="EMBL" id="FIZY01000035">
    <property type="protein sequence ID" value="CZF85192.1"/>
    <property type="molecule type" value="Genomic_DNA"/>
</dbReference>